<name>A0A5R8ZZ22_PSENT</name>
<protein>
    <submittedName>
        <fullName evidence="1">Uncharacterized protein</fullName>
    </submittedName>
</protein>
<sequence>MQPSTNAVLKVLTPQLANRLKTFNDAARELQRLGIRMHAIDPTAYRLDVSPEDGRRLLGLQKVCGYQRHASAGSTRYSALFQGVEVTWSEPISYRDFAAPTPVDLIFH</sequence>
<gene>
    <name evidence="1" type="ORF">FEA48_23415</name>
</gene>
<dbReference type="EMBL" id="VASG01000007">
    <property type="protein sequence ID" value="TLP70786.1"/>
    <property type="molecule type" value="Genomic_DNA"/>
</dbReference>
<dbReference type="AlphaFoldDB" id="A0A5R8ZZ22"/>
<dbReference type="Proteomes" id="UP000307510">
    <property type="component" value="Unassembled WGS sequence"/>
</dbReference>
<comment type="caution">
    <text evidence="1">The sequence shown here is derived from an EMBL/GenBank/DDBJ whole genome shotgun (WGS) entry which is preliminary data.</text>
</comment>
<proteinExistence type="predicted"/>
<reference evidence="2" key="2">
    <citation type="submission" date="2019-06" db="EMBL/GenBank/DDBJ databases">
        <title>AzeR, a transcriptional regulator that responds to azelaic acid in Pseudomonas nitroreducens.</title>
        <authorList>
            <person name="Bez C."/>
            <person name="Javvadi S.G."/>
            <person name="Bertani I."/>
            <person name="Devescovi G."/>
            <person name="Studholme D.J."/>
            <person name="Geller A."/>
            <person name="Levy A."/>
            <person name="Venturi V."/>
        </authorList>
    </citation>
    <scope>NUCLEOTIDE SEQUENCE [LARGE SCALE GENOMIC DNA]</scope>
    <source>
        <strain evidence="2">DSM 9128</strain>
    </source>
</reference>
<evidence type="ECO:0000313" key="2">
    <source>
        <dbReference type="Proteomes" id="UP000307510"/>
    </source>
</evidence>
<organism evidence="1 2">
    <name type="scientific">Pseudomonas nitroreducens</name>
    <dbReference type="NCBI Taxonomy" id="46680"/>
    <lineage>
        <taxon>Bacteria</taxon>
        <taxon>Pseudomonadati</taxon>
        <taxon>Pseudomonadota</taxon>
        <taxon>Gammaproteobacteria</taxon>
        <taxon>Pseudomonadales</taxon>
        <taxon>Pseudomonadaceae</taxon>
        <taxon>Pseudomonas</taxon>
    </lineage>
</organism>
<evidence type="ECO:0000313" key="1">
    <source>
        <dbReference type="EMBL" id="TLP70786.1"/>
    </source>
</evidence>
<dbReference type="RefSeq" id="WP_138215944.1">
    <property type="nucleotide sequence ID" value="NZ_VASG01000007.1"/>
</dbReference>
<accession>A0A5R8ZZ22</accession>
<reference evidence="1 2" key="1">
    <citation type="submission" date="2019-05" db="EMBL/GenBank/DDBJ databases">
        <authorList>
            <person name="Moore K."/>
            <person name="O'Neill P."/>
            <person name="Farbos A."/>
            <person name="Studholme D.J."/>
        </authorList>
    </citation>
    <scope>NUCLEOTIDE SEQUENCE [LARGE SCALE GENOMIC DNA]</scope>
    <source>
        <strain evidence="1 2">DSM 9128</strain>
    </source>
</reference>